<dbReference type="AlphaFoldDB" id="A0A3B4AHZ1"/>
<dbReference type="GO" id="GO:0005543">
    <property type="term" value="F:phospholipid binding"/>
    <property type="evidence" value="ECO:0007669"/>
    <property type="project" value="TreeGrafter"/>
</dbReference>
<keyword evidence="4" id="KW-1185">Reference proteome</keyword>
<feature type="coiled-coil region" evidence="1">
    <location>
        <begin position="98"/>
        <end position="151"/>
    </location>
</feature>
<keyword evidence="2" id="KW-0732">Signal</keyword>
<dbReference type="SUPFAM" id="SSF58113">
    <property type="entry name" value="Apolipoprotein A-I"/>
    <property type="match status" value="1"/>
</dbReference>
<dbReference type="GO" id="GO:0008203">
    <property type="term" value="P:cholesterol metabolic process"/>
    <property type="evidence" value="ECO:0007669"/>
    <property type="project" value="TreeGrafter"/>
</dbReference>
<dbReference type="GO" id="GO:0060228">
    <property type="term" value="F:phosphatidylcholine-sterol O-acyltransferase activator activity"/>
    <property type="evidence" value="ECO:0007669"/>
    <property type="project" value="TreeGrafter"/>
</dbReference>
<feature type="signal peptide" evidence="2">
    <location>
        <begin position="1"/>
        <end position="21"/>
    </location>
</feature>
<dbReference type="Proteomes" id="UP000261520">
    <property type="component" value="Unplaced"/>
</dbReference>
<accession>A0A3B4AHZ1</accession>
<evidence type="ECO:0000313" key="4">
    <source>
        <dbReference type="Proteomes" id="UP000261520"/>
    </source>
</evidence>
<reference evidence="3" key="2">
    <citation type="submission" date="2025-09" db="UniProtKB">
        <authorList>
            <consortium name="Ensembl"/>
        </authorList>
    </citation>
    <scope>IDENTIFICATION</scope>
</reference>
<feature type="chain" id="PRO_5017435285" evidence="2">
    <location>
        <begin position="22"/>
        <end position="251"/>
    </location>
</feature>
<dbReference type="GO" id="GO:0034364">
    <property type="term" value="C:high-density lipoprotein particle"/>
    <property type="evidence" value="ECO:0007669"/>
    <property type="project" value="TreeGrafter"/>
</dbReference>
<evidence type="ECO:0000256" key="1">
    <source>
        <dbReference type="SAM" id="Coils"/>
    </source>
</evidence>
<dbReference type="PANTHER" id="PTHR18976:SF34">
    <property type="entry name" value="LIPID-BINDING PROTEIN"/>
    <property type="match status" value="1"/>
</dbReference>
<organism evidence="3 4">
    <name type="scientific">Periophthalmus magnuspinnatus</name>
    <dbReference type="NCBI Taxonomy" id="409849"/>
    <lineage>
        <taxon>Eukaryota</taxon>
        <taxon>Metazoa</taxon>
        <taxon>Chordata</taxon>
        <taxon>Craniata</taxon>
        <taxon>Vertebrata</taxon>
        <taxon>Euteleostomi</taxon>
        <taxon>Actinopterygii</taxon>
        <taxon>Neopterygii</taxon>
        <taxon>Teleostei</taxon>
        <taxon>Neoteleostei</taxon>
        <taxon>Acanthomorphata</taxon>
        <taxon>Gobiaria</taxon>
        <taxon>Gobiiformes</taxon>
        <taxon>Gobioidei</taxon>
        <taxon>Gobiidae</taxon>
        <taxon>Oxudercinae</taxon>
        <taxon>Periophthalmus</taxon>
    </lineage>
</organism>
<sequence length="251" mass="29047">NMKLLVLVLAVFAGNTHFKSGWMVDQSPVSDRQVEMLKNAFWDYVSKATTAADESLKQIQQSELGKEVNMFISQSSEAATRFSDALRTQVAPLTQELLQKFNKEARQMRKRLEKDMTTFTNKIKPYTQELMTDLQKQFEDLQKQAATFAETMDPETLKSTLLQKTQSMNQDLQDQMGPYTEDMRQQMEKSFGDLQSSLMALSQSFETQMNEKMVSFAPYGEEIRDKFELEAENMREQLETLWKSFSKMVKG</sequence>
<evidence type="ECO:0000313" key="3">
    <source>
        <dbReference type="Ensembl" id="ENSPMGP00000016300.1"/>
    </source>
</evidence>
<dbReference type="Ensembl" id="ENSPMGT00000017394.1">
    <property type="protein sequence ID" value="ENSPMGP00000016300.1"/>
    <property type="gene ID" value="ENSPMGG00000013371.1"/>
</dbReference>
<dbReference type="GO" id="GO:0034362">
    <property type="term" value="C:low-density lipoprotein particle"/>
    <property type="evidence" value="ECO:0007669"/>
    <property type="project" value="TreeGrafter"/>
</dbReference>
<protein>
    <submittedName>
        <fullName evidence="3">Uncharacterized protein</fullName>
    </submittedName>
</protein>
<name>A0A3B4AHZ1_9GOBI</name>
<dbReference type="GO" id="GO:0120020">
    <property type="term" value="F:cholesterol transfer activity"/>
    <property type="evidence" value="ECO:0007669"/>
    <property type="project" value="TreeGrafter"/>
</dbReference>
<dbReference type="GO" id="GO:0033700">
    <property type="term" value="P:phospholipid efflux"/>
    <property type="evidence" value="ECO:0007669"/>
    <property type="project" value="TreeGrafter"/>
</dbReference>
<dbReference type="GO" id="GO:0042627">
    <property type="term" value="C:chylomicron"/>
    <property type="evidence" value="ECO:0007669"/>
    <property type="project" value="TreeGrafter"/>
</dbReference>
<dbReference type="STRING" id="409849.ENSPMGP00000016300"/>
<proteinExistence type="predicted"/>
<dbReference type="InterPro" id="IPR050163">
    <property type="entry name" value="Apolipoprotein_A1/A4/E"/>
</dbReference>
<dbReference type="PANTHER" id="PTHR18976">
    <property type="entry name" value="APOLIPOPROTEIN"/>
    <property type="match status" value="1"/>
</dbReference>
<dbReference type="GO" id="GO:0033344">
    <property type="term" value="P:cholesterol efflux"/>
    <property type="evidence" value="ECO:0007669"/>
    <property type="project" value="TreeGrafter"/>
</dbReference>
<dbReference type="Gene3D" id="1.20.120.20">
    <property type="entry name" value="Apolipoprotein"/>
    <property type="match status" value="1"/>
</dbReference>
<evidence type="ECO:0000256" key="2">
    <source>
        <dbReference type="SAM" id="SignalP"/>
    </source>
</evidence>
<dbReference type="GO" id="GO:0034361">
    <property type="term" value="C:very-low-density lipoprotein particle"/>
    <property type="evidence" value="ECO:0007669"/>
    <property type="project" value="TreeGrafter"/>
</dbReference>
<dbReference type="GO" id="GO:1903561">
    <property type="term" value="C:extracellular vesicle"/>
    <property type="evidence" value="ECO:0007669"/>
    <property type="project" value="TreeGrafter"/>
</dbReference>
<dbReference type="GO" id="GO:0055090">
    <property type="term" value="P:acylglycerol homeostasis"/>
    <property type="evidence" value="ECO:0007669"/>
    <property type="project" value="TreeGrafter"/>
</dbReference>
<reference evidence="3" key="1">
    <citation type="submission" date="2025-08" db="UniProtKB">
        <authorList>
            <consortium name="Ensembl"/>
        </authorList>
    </citation>
    <scope>IDENTIFICATION</scope>
</reference>
<keyword evidence="1" id="KW-0175">Coiled coil</keyword>